<evidence type="ECO:0000313" key="1">
    <source>
        <dbReference type="EMBL" id="QPJ99543.1"/>
    </source>
</evidence>
<dbReference type="EMBL" id="CP061801">
    <property type="protein sequence ID" value="QPJ99543.1"/>
    <property type="molecule type" value="Genomic_DNA"/>
</dbReference>
<name>A0A7T0DUB9_9ENTR</name>
<dbReference type="AlphaFoldDB" id="A0A7T0DUB9"/>
<protein>
    <submittedName>
        <fullName evidence="1">Uncharacterized protein</fullName>
    </submittedName>
</protein>
<organism evidence="1">
    <name type="scientific">Enterobacter mori</name>
    <dbReference type="NCBI Taxonomy" id="539813"/>
    <lineage>
        <taxon>Bacteria</taxon>
        <taxon>Pseudomonadati</taxon>
        <taxon>Pseudomonadota</taxon>
        <taxon>Gammaproteobacteria</taxon>
        <taxon>Enterobacterales</taxon>
        <taxon>Enterobacteriaceae</taxon>
        <taxon>Enterobacter</taxon>
    </lineage>
</organism>
<reference evidence="1" key="1">
    <citation type="submission" date="2020-09" db="EMBL/GenBank/DDBJ databases">
        <title>First Report of a novel Colistin-Resistant species of Enterobacter cloacae complex Producing MCR-5 isolated from hospital sewage water.</title>
        <authorList>
            <person name="Zhou K."/>
        </authorList>
    </citation>
    <scope>NUCLEOTIDE SEQUENCE [LARGE SCALE GENOMIC DNA]</scope>
    <source>
        <strain evidence="1">HSW1412</strain>
    </source>
</reference>
<proteinExistence type="predicted"/>
<gene>
    <name evidence="1" type="ORF">IDM36_16770</name>
</gene>
<accession>A0A7T0DUB9</accession>
<sequence length="268" mass="31256">MKVNDNDLLFEELCSDFERRLSKLTEPTVYGEGYVQHHYPGLFERVLNDAKTWITDWYHQYETDPDEEKITRDIMIQSIAALTGEVMYNAEVNGMFDRYLFLSQVFRHIGVMQYKAGWKKDGRETLLSAHYYLGNWKGAMAYEEWQLYGDNSQAVIEDKTRRGGEARARKFDWVKSEVIRLLGSGAVAGEWKSKDAAIRSISGELKAFISREDKKIRQENENIPRGKQERQPVGLIFNNLHRTISDWSRNDERVKTAFSRAVIRGKKK</sequence>